<name>A0ABQ7B966_BRACR</name>
<organism evidence="1 2">
    <name type="scientific">Brassica cretica</name>
    <name type="common">Mustard</name>
    <dbReference type="NCBI Taxonomy" id="69181"/>
    <lineage>
        <taxon>Eukaryota</taxon>
        <taxon>Viridiplantae</taxon>
        <taxon>Streptophyta</taxon>
        <taxon>Embryophyta</taxon>
        <taxon>Tracheophyta</taxon>
        <taxon>Spermatophyta</taxon>
        <taxon>Magnoliopsida</taxon>
        <taxon>eudicotyledons</taxon>
        <taxon>Gunneridae</taxon>
        <taxon>Pentapetalae</taxon>
        <taxon>rosids</taxon>
        <taxon>malvids</taxon>
        <taxon>Brassicales</taxon>
        <taxon>Brassicaceae</taxon>
        <taxon>Brassiceae</taxon>
        <taxon>Brassica</taxon>
    </lineage>
</organism>
<evidence type="ECO:0000313" key="1">
    <source>
        <dbReference type="EMBL" id="KAF3528862.1"/>
    </source>
</evidence>
<keyword evidence="2" id="KW-1185">Reference proteome</keyword>
<protein>
    <submittedName>
        <fullName evidence="1">Uncharacterized protein</fullName>
    </submittedName>
</protein>
<reference evidence="1 2" key="1">
    <citation type="journal article" date="2020" name="BMC Genomics">
        <title>Intraspecific diversification of the crop wild relative Brassica cretica Lam. using demographic model selection.</title>
        <authorList>
            <person name="Kioukis A."/>
            <person name="Michalopoulou V.A."/>
            <person name="Briers L."/>
            <person name="Pirintsos S."/>
            <person name="Studholme D.J."/>
            <person name="Pavlidis P."/>
            <person name="Sarris P.F."/>
        </authorList>
    </citation>
    <scope>NUCLEOTIDE SEQUENCE [LARGE SCALE GENOMIC DNA]</scope>
    <source>
        <strain evidence="2">cv. PFS-1207/04</strain>
    </source>
</reference>
<dbReference type="Proteomes" id="UP000266723">
    <property type="component" value="Unassembled WGS sequence"/>
</dbReference>
<sequence length="60" mass="6617">MSLGEMDGTNGSKLICSLCLKLQLTKFIEQGVEDNTGLASNKWSREGTMHWFGQNGMEGH</sequence>
<evidence type="ECO:0000313" key="2">
    <source>
        <dbReference type="Proteomes" id="UP000266723"/>
    </source>
</evidence>
<comment type="caution">
    <text evidence="1">The sequence shown here is derived from an EMBL/GenBank/DDBJ whole genome shotgun (WGS) entry which is preliminary data.</text>
</comment>
<proteinExistence type="predicted"/>
<accession>A0ABQ7B966</accession>
<dbReference type="EMBL" id="QGKV02001507">
    <property type="protein sequence ID" value="KAF3528862.1"/>
    <property type="molecule type" value="Genomic_DNA"/>
</dbReference>
<gene>
    <name evidence="1" type="ORF">DY000_02039214</name>
</gene>